<feature type="domain" description="Thiamine-binding protein" evidence="2">
    <location>
        <begin position="5"/>
        <end position="97"/>
    </location>
</feature>
<dbReference type="EMBL" id="AZGA01000048">
    <property type="protein sequence ID" value="KRM33556.1"/>
    <property type="molecule type" value="Genomic_DNA"/>
</dbReference>
<evidence type="ECO:0000256" key="1">
    <source>
        <dbReference type="ARBA" id="ARBA00010272"/>
    </source>
</evidence>
<gene>
    <name evidence="3" type="ORF">FC83_GL002738</name>
</gene>
<dbReference type="InterPro" id="IPR029756">
    <property type="entry name" value="MTH1187/YkoF-like"/>
</dbReference>
<dbReference type="InterPro" id="IPR051614">
    <property type="entry name" value="UPF0045_domain"/>
</dbReference>
<dbReference type="Proteomes" id="UP000051236">
    <property type="component" value="Unassembled WGS sequence"/>
</dbReference>
<name>X0PVT4_9LACO</name>
<comment type="caution">
    <text evidence="3">The sequence shown here is derived from an EMBL/GenBank/DDBJ whole genome shotgun (WGS) entry which is preliminary data.</text>
</comment>
<dbReference type="GO" id="GO:0005829">
    <property type="term" value="C:cytosol"/>
    <property type="evidence" value="ECO:0007669"/>
    <property type="project" value="TreeGrafter"/>
</dbReference>
<dbReference type="RefSeq" id="WP_035455536.1">
    <property type="nucleotide sequence ID" value="NZ_AZGA01000048.1"/>
</dbReference>
<organism evidence="3 4">
    <name type="scientific">Agrilactobacillus composti DSM 18527 = JCM 14202</name>
    <dbReference type="NCBI Taxonomy" id="1423734"/>
    <lineage>
        <taxon>Bacteria</taxon>
        <taxon>Bacillati</taxon>
        <taxon>Bacillota</taxon>
        <taxon>Bacilli</taxon>
        <taxon>Lactobacillales</taxon>
        <taxon>Lactobacillaceae</taxon>
        <taxon>Agrilactobacillus</taxon>
    </lineage>
</organism>
<reference evidence="3 4" key="1">
    <citation type="journal article" date="2015" name="Genome Announc.">
        <title>Expanding the biotechnology potential of lactobacilli through comparative genomics of 213 strains and associated genera.</title>
        <authorList>
            <person name="Sun Z."/>
            <person name="Harris H.M."/>
            <person name="McCann A."/>
            <person name="Guo C."/>
            <person name="Argimon S."/>
            <person name="Zhang W."/>
            <person name="Yang X."/>
            <person name="Jeffery I.B."/>
            <person name="Cooney J.C."/>
            <person name="Kagawa T.F."/>
            <person name="Liu W."/>
            <person name="Song Y."/>
            <person name="Salvetti E."/>
            <person name="Wrobel A."/>
            <person name="Rasinkangas P."/>
            <person name="Parkhill J."/>
            <person name="Rea M.C."/>
            <person name="O'Sullivan O."/>
            <person name="Ritari J."/>
            <person name="Douillard F.P."/>
            <person name="Paul Ross R."/>
            <person name="Yang R."/>
            <person name="Briner A.E."/>
            <person name="Felis G.E."/>
            <person name="de Vos W.M."/>
            <person name="Barrangou R."/>
            <person name="Klaenhammer T.R."/>
            <person name="Caufield P.W."/>
            <person name="Cui Y."/>
            <person name="Zhang H."/>
            <person name="O'Toole P.W."/>
        </authorList>
    </citation>
    <scope>NUCLEOTIDE SEQUENCE [LARGE SCALE GENOMIC DNA]</scope>
    <source>
        <strain evidence="3 4">DSM 18527</strain>
    </source>
</reference>
<dbReference type="InterPro" id="IPR002767">
    <property type="entry name" value="Thiamine_BP"/>
</dbReference>
<dbReference type="PANTHER" id="PTHR33777:SF1">
    <property type="entry name" value="UPF0045 PROTEIN ECM15"/>
    <property type="match status" value="1"/>
</dbReference>
<dbReference type="Gene3D" id="3.30.70.930">
    <property type="match status" value="1"/>
</dbReference>
<dbReference type="STRING" id="1423734.FC83_GL002738"/>
<accession>X0PVT4</accession>
<dbReference type="AlphaFoldDB" id="X0PVT4"/>
<comment type="similarity">
    <text evidence="1">Belongs to the UPF0045 family.</text>
</comment>
<dbReference type="SUPFAM" id="SSF89957">
    <property type="entry name" value="MTH1187/YkoF-like"/>
    <property type="match status" value="1"/>
</dbReference>
<dbReference type="PANTHER" id="PTHR33777">
    <property type="entry name" value="UPF0045 PROTEIN ECM15"/>
    <property type="match status" value="1"/>
</dbReference>
<dbReference type="PATRIC" id="fig|1423734.3.peg.2783"/>
<keyword evidence="4" id="KW-1185">Reference proteome</keyword>
<dbReference type="eggNOG" id="COG0011">
    <property type="taxonomic scope" value="Bacteria"/>
</dbReference>
<dbReference type="Pfam" id="PF01910">
    <property type="entry name" value="Thiamine_BP"/>
    <property type="match status" value="1"/>
</dbReference>
<sequence length="98" mass="10884">MNASVAIQVLPMSEDTTKVLHIVDQVIEYIQAQGLTYQVSAFETTIDGDYDKLMQIVTEVPKIAAKAGGDSIMTYVKINYQAKGDALTIEDKTKKYEH</sequence>
<proteinExistence type="inferred from homology"/>
<dbReference type="OrthoDB" id="5886358at2"/>
<protein>
    <recommendedName>
        <fullName evidence="2">Thiamine-binding protein domain-containing protein</fullName>
    </recommendedName>
</protein>
<evidence type="ECO:0000313" key="4">
    <source>
        <dbReference type="Proteomes" id="UP000051236"/>
    </source>
</evidence>
<evidence type="ECO:0000259" key="2">
    <source>
        <dbReference type="Pfam" id="PF01910"/>
    </source>
</evidence>
<evidence type="ECO:0000313" key="3">
    <source>
        <dbReference type="EMBL" id="KRM33556.1"/>
    </source>
</evidence>